<dbReference type="NCBIfam" id="TIGR01509">
    <property type="entry name" value="HAD-SF-IA-v3"/>
    <property type="match status" value="1"/>
</dbReference>
<dbReference type="SFLD" id="SFLDG01132">
    <property type="entry name" value="C1.5.3:_5'-Nucleotidase_Like"/>
    <property type="match status" value="1"/>
</dbReference>
<proteinExistence type="predicted"/>
<dbReference type="Pfam" id="PF13419">
    <property type="entry name" value="HAD_2"/>
    <property type="match status" value="1"/>
</dbReference>
<dbReference type="EMBL" id="SMCO01000010">
    <property type="protein sequence ID" value="TCV85191.1"/>
    <property type="molecule type" value="Genomic_DNA"/>
</dbReference>
<dbReference type="GO" id="GO:0008252">
    <property type="term" value="F:nucleotidase activity"/>
    <property type="evidence" value="ECO:0007669"/>
    <property type="project" value="TreeGrafter"/>
</dbReference>
<evidence type="ECO:0000313" key="1">
    <source>
        <dbReference type="EMBL" id="TCV85191.1"/>
    </source>
</evidence>
<dbReference type="PANTHER" id="PTHR47438">
    <property type="entry name" value="PHOSPHATE METABOLISM PROTEIN 8-RELATED"/>
    <property type="match status" value="1"/>
</dbReference>
<evidence type="ECO:0000313" key="2">
    <source>
        <dbReference type="Proteomes" id="UP000295367"/>
    </source>
</evidence>
<dbReference type="InterPro" id="IPR052791">
    <property type="entry name" value="SSM1_domain"/>
</dbReference>
<accession>A0A4R3Y1M8</accession>
<name>A0A4R3Y1M8_9PROT</name>
<dbReference type="SFLD" id="SFLDG01129">
    <property type="entry name" value="C1.5:_HAD__Beta-PGM__Phosphata"/>
    <property type="match status" value="1"/>
</dbReference>
<dbReference type="InterPro" id="IPR010237">
    <property type="entry name" value="Pyr-5-nucltdase"/>
</dbReference>
<dbReference type="Gene3D" id="1.10.150.450">
    <property type="match status" value="1"/>
</dbReference>
<dbReference type="InterPro" id="IPR041492">
    <property type="entry name" value="HAD_2"/>
</dbReference>
<comment type="caution">
    <text evidence="1">The sequence shown here is derived from an EMBL/GenBank/DDBJ whole genome shotgun (WGS) entry which is preliminary data.</text>
</comment>
<dbReference type="RefSeq" id="WP_124945355.1">
    <property type="nucleotide sequence ID" value="NZ_BHVT01000010.1"/>
</dbReference>
<dbReference type="GO" id="GO:0009166">
    <property type="term" value="P:nucleotide catabolic process"/>
    <property type="evidence" value="ECO:0007669"/>
    <property type="project" value="TreeGrafter"/>
</dbReference>
<keyword evidence="2" id="KW-1185">Reference proteome</keyword>
<protein>
    <submittedName>
        <fullName evidence="1">Putative hydrolase of the HAD superfamily</fullName>
    </submittedName>
</protein>
<dbReference type="InterPro" id="IPR036412">
    <property type="entry name" value="HAD-like_sf"/>
</dbReference>
<reference evidence="1 2" key="1">
    <citation type="submission" date="2019-03" db="EMBL/GenBank/DDBJ databases">
        <title>Genomic Encyclopedia of Type Strains, Phase IV (KMG-IV): sequencing the most valuable type-strain genomes for metagenomic binning, comparative biology and taxonomic classification.</title>
        <authorList>
            <person name="Goeker M."/>
        </authorList>
    </citation>
    <scope>NUCLEOTIDE SEQUENCE [LARGE SCALE GENOMIC DNA]</scope>
    <source>
        <strain evidence="1 2">DSM 100309</strain>
    </source>
</reference>
<dbReference type="PANTHER" id="PTHR47438:SF1">
    <property type="entry name" value="PHOSPHATE METABOLISM PROTEIN 8-RELATED"/>
    <property type="match status" value="1"/>
</dbReference>
<gene>
    <name evidence="1" type="ORF">EDC63_11080</name>
</gene>
<dbReference type="NCBIfam" id="TIGR01993">
    <property type="entry name" value="Pyr-5-nucltdase"/>
    <property type="match status" value="1"/>
</dbReference>
<dbReference type="SFLD" id="SFLDS00003">
    <property type="entry name" value="Haloacid_Dehalogenase"/>
    <property type="match status" value="1"/>
</dbReference>
<dbReference type="Proteomes" id="UP000295367">
    <property type="component" value="Unassembled WGS sequence"/>
</dbReference>
<dbReference type="SUPFAM" id="SSF56784">
    <property type="entry name" value="HAD-like"/>
    <property type="match status" value="1"/>
</dbReference>
<dbReference type="GO" id="GO:0006206">
    <property type="term" value="P:pyrimidine nucleobase metabolic process"/>
    <property type="evidence" value="ECO:0007669"/>
    <property type="project" value="TreeGrafter"/>
</dbReference>
<dbReference type="OrthoDB" id="8558420at2"/>
<dbReference type="Gene3D" id="3.40.50.1000">
    <property type="entry name" value="HAD superfamily/HAD-like"/>
    <property type="match status" value="1"/>
</dbReference>
<dbReference type="InterPro" id="IPR006439">
    <property type="entry name" value="HAD-SF_hydro_IA"/>
</dbReference>
<keyword evidence="1" id="KW-0378">Hydrolase</keyword>
<sequence length="216" mass="25276">MKSCKTWVFDLDNTLHNASPHIFPHINRAMTDYLKTHLGLEEEEANQLRMQYWHRYGATLSGLIRHHNTDPHHFLWHTHQFPALGKMLQSEKILRHTLNNLPGQKVLFSNAPAHYSQAVLRLLNISDLFQKVFTIESTRFRPKPDSYGFYRLFRQMQLLPKQCIMVEDTLVNLKIAKKLGMKTVWVSPLVKCPSYVDVSVRSVTQLPKMLHHLGHF</sequence>
<dbReference type="AlphaFoldDB" id="A0A4R3Y1M8"/>
<dbReference type="InterPro" id="IPR023214">
    <property type="entry name" value="HAD_sf"/>
</dbReference>
<organism evidence="1 2">
    <name type="scientific">Sulfurirhabdus autotrophica</name>
    <dbReference type="NCBI Taxonomy" id="1706046"/>
    <lineage>
        <taxon>Bacteria</taxon>
        <taxon>Pseudomonadati</taxon>
        <taxon>Pseudomonadota</taxon>
        <taxon>Betaproteobacteria</taxon>
        <taxon>Nitrosomonadales</taxon>
        <taxon>Sulfuricellaceae</taxon>
        <taxon>Sulfurirhabdus</taxon>
    </lineage>
</organism>